<evidence type="ECO:0000313" key="2">
    <source>
        <dbReference type="Proteomes" id="UP000001036"/>
    </source>
</evidence>
<dbReference type="EMBL" id="CP000934">
    <property type="protein sequence ID" value="ACE83319.1"/>
    <property type="molecule type" value="Genomic_DNA"/>
</dbReference>
<accession>B3PCU5</accession>
<dbReference type="AlphaFoldDB" id="B3PCU5"/>
<dbReference type="OrthoDB" id="7068526at2"/>
<gene>
    <name evidence="1" type="ordered locus">CJA_3006</name>
</gene>
<keyword evidence="2" id="KW-1185">Reference proteome</keyword>
<organism evidence="1 2">
    <name type="scientific">Cellvibrio japonicus (strain Ueda107)</name>
    <name type="common">Pseudomonas fluorescens subsp. cellulosa</name>
    <dbReference type="NCBI Taxonomy" id="498211"/>
    <lineage>
        <taxon>Bacteria</taxon>
        <taxon>Pseudomonadati</taxon>
        <taxon>Pseudomonadota</taxon>
        <taxon>Gammaproteobacteria</taxon>
        <taxon>Cellvibrionales</taxon>
        <taxon>Cellvibrionaceae</taxon>
        <taxon>Cellvibrio</taxon>
    </lineage>
</organism>
<reference evidence="1 2" key="1">
    <citation type="journal article" date="2008" name="J. Bacteriol.">
        <title>Insights into plant cell wall degradation from the genome sequence of the soil bacterium Cellvibrio japonicus.</title>
        <authorList>
            <person name="Deboy R.T."/>
            <person name="Mongodin E.F."/>
            <person name="Fouts D.E."/>
            <person name="Tailford L.E."/>
            <person name="Khouri H."/>
            <person name="Emerson J.B."/>
            <person name="Mohamoud Y."/>
            <person name="Watkins K."/>
            <person name="Henrissat B."/>
            <person name="Gilbert H.J."/>
            <person name="Nelson K.E."/>
        </authorList>
    </citation>
    <scope>NUCLEOTIDE SEQUENCE [LARGE SCALE GENOMIC DNA]</scope>
    <source>
        <strain evidence="1 2">Ueda107</strain>
    </source>
</reference>
<name>B3PCU5_CELJU</name>
<evidence type="ECO:0000313" key="1">
    <source>
        <dbReference type="EMBL" id="ACE83319.1"/>
    </source>
</evidence>
<dbReference type="KEGG" id="cja:CJA_3006"/>
<proteinExistence type="predicted"/>
<dbReference type="eggNOG" id="ENOG502ZREG">
    <property type="taxonomic scope" value="Bacteria"/>
</dbReference>
<dbReference type="Proteomes" id="UP000001036">
    <property type="component" value="Chromosome"/>
</dbReference>
<dbReference type="HOGENOM" id="CLU_2104598_0_0_6"/>
<dbReference type="RefSeq" id="WP_012488585.1">
    <property type="nucleotide sequence ID" value="NC_010995.1"/>
</dbReference>
<dbReference type="STRING" id="498211.CJA_3006"/>
<sequence>MAWNSNNRAHACLWLFEIWDKNQRDAGFDEVGEWHTPFIIEFTVGGSPELKAAKARSHAEKLDGVFTALYRACYEQGADRTTAIEEMEAVLNDGSKIMADLADIVDANYKFLGEI</sequence>
<protein>
    <submittedName>
        <fullName evidence="1">Uncharacterized protein</fullName>
    </submittedName>
</protein>